<keyword evidence="2" id="KW-0805">Transcription regulation</keyword>
<dbReference type="Proteomes" id="UP000593568">
    <property type="component" value="Unassembled WGS sequence"/>
</dbReference>
<evidence type="ECO:0000256" key="4">
    <source>
        <dbReference type="ARBA" id="ARBA00023163"/>
    </source>
</evidence>
<keyword evidence="9" id="KW-1185">Reference proteome</keyword>
<evidence type="ECO:0000256" key="3">
    <source>
        <dbReference type="ARBA" id="ARBA00023125"/>
    </source>
</evidence>
<dbReference type="CDD" id="cd10017">
    <property type="entry name" value="B3_DNA"/>
    <property type="match status" value="3"/>
</dbReference>
<dbReference type="EMBL" id="JABEZW010000003">
    <property type="protein sequence ID" value="MBA0760878.1"/>
    <property type="molecule type" value="Genomic_DNA"/>
</dbReference>
<name>A0A7J9DJP2_9ROSI</name>
<dbReference type="InterPro" id="IPR003340">
    <property type="entry name" value="B3_DNA-bd"/>
</dbReference>
<dbReference type="PROSITE" id="PS50863">
    <property type="entry name" value="B3"/>
    <property type="match status" value="3"/>
</dbReference>
<dbReference type="GO" id="GO:0005634">
    <property type="term" value="C:nucleus"/>
    <property type="evidence" value="ECO:0007669"/>
    <property type="project" value="UniProtKB-SubCell"/>
</dbReference>
<feature type="domain" description="TF-B3" evidence="7">
    <location>
        <begin position="281"/>
        <end position="343"/>
    </location>
</feature>
<keyword evidence="3" id="KW-0238">DNA-binding</keyword>
<organism evidence="8 9">
    <name type="scientific">Gossypium trilobum</name>
    <dbReference type="NCBI Taxonomy" id="34281"/>
    <lineage>
        <taxon>Eukaryota</taxon>
        <taxon>Viridiplantae</taxon>
        <taxon>Streptophyta</taxon>
        <taxon>Embryophyta</taxon>
        <taxon>Tracheophyta</taxon>
        <taxon>Spermatophyta</taxon>
        <taxon>Magnoliopsida</taxon>
        <taxon>eudicotyledons</taxon>
        <taxon>Gunneridae</taxon>
        <taxon>Pentapetalae</taxon>
        <taxon>rosids</taxon>
        <taxon>malvids</taxon>
        <taxon>Malvales</taxon>
        <taxon>Malvaceae</taxon>
        <taxon>Malvoideae</taxon>
        <taxon>Gossypium</taxon>
    </lineage>
</organism>
<feature type="domain" description="TF-B3" evidence="7">
    <location>
        <begin position="128"/>
        <end position="205"/>
    </location>
</feature>
<sequence length="348" mass="39164">MLTLYSDSGNSWRVRIKVEQGSYFFNNGWSKFVKYRDLEIGDFLVFFLVDSSTFDVFIYNRTACAKIIILAAKKRKGRSPRVSRQIEQTPSHKCTSTSKKPRTVPRAQEVEFVSGVTPKGYNKYYAGIPRCFTEEAGLGKVSMVMIKGPSGMWPMMTTFSSKQVLLSVGWSKFLHENEIVIGDTLLFEHVPNTGHLIHVQVVNKDGTGNCGSLAGKRPRDRPREQTELPPSTKYASSSKRTKGVSELILEQASFVVVLKKYHQYSVLFAKETSLAEEPSKVIKDSEGRKWELNILVDAKSNVRLGAGWSQFVLENRLEAGDTISFQHMPHTGNVIHFKIISKARAANM</sequence>
<dbReference type="InterPro" id="IPR015300">
    <property type="entry name" value="DNA-bd_pseudobarrel_sf"/>
</dbReference>
<evidence type="ECO:0000256" key="6">
    <source>
        <dbReference type="SAM" id="MobiDB-lite"/>
    </source>
</evidence>
<dbReference type="SUPFAM" id="SSF101936">
    <property type="entry name" value="DNA-binding pseudobarrel domain"/>
    <property type="match status" value="3"/>
</dbReference>
<protein>
    <recommendedName>
        <fullName evidence="7">TF-B3 domain-containing protein</fullName>
    </recommendedName>
</protein>
<evidence type="ECO:0000259" key="7">
    <source>
        <dbReference type="PROSITE" id="PS50863"/>
    </source>
</evidence>
<reference evidence="8 9" key="1">
    <citation type="journal article" date="2019" name="Genome Biol. Evol.">
        <title>Insights into the evolution of the New World diploid cottons (Gossypium, subgenus Houzingenia) based on genome sequencing.</title>
        <authorList>
            <person name="Grover C.E."/>
            <person name="Arick M.A. 2nd"/>
            <person name="Thrash A."/>
            <person name="Conover J.L."/>
            <person name="Sanders W.S."/>
            <person name="Peterson D.G."/>
            <person name="Frelichowski J.E."/>
            <person name="Scheffler J.A."/>
            <person name="Scheffler B.E."/>
            <person name="Wendel J.F."/>
        </authorList>
    </citation>
    <scope>NUCLEOTIDE SEQUENCE [LARGE SCALE GENOMIC DNA]</scope>
    <source>
        <strain evidence="8">8</strain>
        <tissue evidence="8">Leaf</tissue>
    </source>
</reference>
<dbReference type="Pfam" id="PF02362">
    <property type="entry name" value="B3"/>
    <property type="match status" value="3"/>
</dbReference>
<evidence type="ECO:0000256" key="1">
    <source>
        <dbReference type="ARBA" id="ARBA00004123"/>
    </source>
</evidence>
<dbReference type="PANTHER" id="PTHR31391:SF4">
    <property type="entry name" value="B3 DOMAIN-CONTAINING PROTEIN OS03G0184500"/>
    <property type="match status" value="1"/>
</dbReference>
<feature type="region of interest" description="Disordered" evidence="6">
    <location>
        <begin position="80"/>
        <end position="100"/>
    </location>
</feature>
<dbReference type="InterPro" id="IPR044837">
    <property type="entry name" value="REM16-like"/>
</dbReference>
<dbReference type="AlphaFoldDB" id="A0A7J9DJP2"/>
<keyword evidence="4" id="KW-0804">Transcription</keyword>
<evidence type="ECO:0000256" key="2">
    <source>
        <dbReference type="ARBA" id="ARBA00023015"/>
    </source>
</evidence>
<dbReference type="PANTHER" id="PTHR31391">
    <property type="entry name" value="B3 DOMAIN-CONTAINING PROTEIN OS11G0197600-RELATED"/>
    <property type="match status" value="1"/>
</dbReference>
<dbReference type="SMART" id="SM01019">
    <property type="entry name" value="B3"/>
    <property type="match status" value="3"/>
</dbReference>
<feature type="compositionally biased region" description="Polar residues" evidence="6">
    <location>
        <begin position="85"/>
        <end position="98"/>
    </location>
</feature>
<proteinExistence type="predicted"/>
<feature type="domain" description="TF-B3" evidence="7">
    <location>
        <begin position="1"/>
        <end position="62"/>
    </location>
</feature>
<gene>
    <name evidence="8" type="ORF">Gotri_023595</name>
</gene>
<keyword evidence="5" id="KW-0539">Nucleus</keyword>
<comment type="caution">
    <text evidence="8">The sequence shown here is derived from an EMBL/GenBank/DDBJ whole genome shotgun (WGS) entry which is preliminary data.</text>
</comment>
<feature type="region of interest" description="Disordered" evidence="6">
    <location>
        <begin position="208"/>
        <end position="238"/>
    </location>
</feature>
<dbReference type="GO" id="GO:0003677">
    <property type="term" value="F:DNA binding"/>
    <property type="evidence" value="ECO:0007669"/>
    <property type="project" value="UniProtKB-KW"/>
</dbReference>
<dbReference type="Gene3D" id="2.40.330.10">
    <property type="entry name" value="DNA-binding pseudobarrel domain"/>
    <property type="match status" value="3"/>
</dbReference>
<evidence type="ECO:0000256" key="5">
    <source>
        <dbReference type="ARBA" id="ARBA00023242"/>
    </source>
</evidence>
<comment type="subcellular location">
    <subcellularLocation>
        <location evidence="1">Nucleus</location>
    </subcellularLocation>
</comment>
<accession>A0A7J9DJP2</accession>
<evidence type="ECO:0000313" key="8">
    <source>
        <dbReference type="EMBL" id="MBA0760878.1"/>
    </source>
</evidence>
<evidence type="ECO:0000313" key="9">
    <source>
        <dbReference type="Proteomes" id="UP000593568"/>
    </source>
</evidence>
<feature type="non-terminal residue" evidence="8">
    <location>
        <position position="1"/>
    </location>
</feature>